<sequence length="213" mass="21778">MPLPPPPPSPPVTHVLLLLSLSITLEAVCSPQSESPPKSTETMAASVKPSTTASLSWTKLIPSSAFTTALVSFPRRRNQALWAKTAFVVSLSAKPTVLVTGGSSQVVFVSRRTSLTHVLCPSRLVVVVVAAAVVAAAVAAAAVAAAAWWWSFVVAVVLVIVLVMVEWWWRGGGHCGGGSGGGGGGDGGDGGGDVVVVVLGQLLINIVNCGEFM</sequence>
<feature type="transmembrane region" description="Helical" evidence="1">
    <location>
        <begin position="124"/>
        <end position="143"/>
    </location>
</feature>
<keyword evidence="4" id="KW-1185">Reference proteome</keyword>
<reference evidence="3" key="1">
    <citation type="submission" date="2020-08" db="EMBL/GenBank/DDBJ databases">
        <title>Plant Genome Project.</title>
        <authorList>
            <person name="Zhang R.-G."/>
        </authorList>
    </citation>
    <scope>NUCLEOTIDE SEQUENCE</scope>
    <source>
        <strain evidence="3">WSP0</strain>
        <tissue evidence="3">Leaf</tissue>
    </source>
</reference>
<accession>A0AAV6KX15</accession>
<evidence type="ECO:0000256" key="2">
    <source>
        <dbReference type="SAM" id="SignalP"/>
    </source>
</evidence>
<protein>
    <submittedName>
        <fullName evidence="3">Uncharacterized protein</fullName>
    </submittedName>
</protein>
<evidence type="ECO:0000313" key="4">
    <source>
        <dbReference type="Proteomes" id="UP000823749"/>
    </source>
</evidence>
<organism evidence="3 4">
    <name type="scientific">Rhododendron griersonianum</name>
    <dbReference type="NCBI Taxonomy" id="479676"/>
    <lineage>
        <taxon>Eukaryota</taxon>
        <taxon>Viridiplantae</taxon>
        <taxon>Streptophyta</taxon>
        <taxon>Embryophyta</taxon>
        <taxon>Tracheophyta</taxon>
        <taxon>Spermatophyta</taxon>
        <taxon>Magnoliopsida</taxon>
        <taxon>eudicotyledons</taxon>
        <taxon>Gunneridae</taxon>
        <taxon>Pentapetalae</taxon>
        <taxon>asterids</taxon>
        <taxon>Ericales</taxon>
        <taxon>Ericaceae</taxon>
        <taxon>Ericoideae</taxon>
        <taxon>Rhodoreae</taxon>
        <taxon>Rhododendron</taxon>
    </lineage>
</organism>
<evidence type="ECO:0000313" key="3">
    <source>
        <dbReference type="EMBL" id="KAG5557258.1"/>
    </source>
</evidence>
<dbReference type="AlphaFoldDB" id="A0AAV6KX15"/>
<keyword evidence="2" id="KW-0732">Signal</keyword>
<feature type="transmembrane region" description="Helical" evidence="1">
    <location>
        <begin position="149"/>
        <end position="169"/>
    </location>
</feature>
<dbReference type="EMBL" id="JACTNZ010000003">
    <property type="protein sequence ID" value="KAG5557258.1"/>
    <property type="molecule type" value="Genomic_DNA"/>
</dbReference>
<dbReference type="Proteomes" id="UP000823749">
    <property type="component" value="Chromosome 3"/>
</dbReference>
<proteinExistence type="predicted"/>
<feature type="signal peptide" evidence="2">
    <location>
        <begin position="1"/>
        <end position="27"/>
    </location>
</feature>
<comment type="caution">
    <text evidence="3">The sequence shown here is derived from an EMBL/GenBank/DDBJ whole genome shotgun (WGS) entry which is preliminary data.</text>
</comment>
<keyword evidence="1" id="KW-0472">Membrane</keyword>
<feature type="chain" id="PRO_5043663910" evidence="2">
    <location>
        <begin position="28"/>
        <end position="213"/>
    </location>
</feature>
<gene>
    <name evidence="3" type="ORF">RHGRI_007503</name>
</gene>
<keyword evidence="1" id="KW-0812">Transmembrane</keyword>
<evidence type="ECO:0000256" key="1">
    <source>
        <dbReference type="SAM" id="Phobius"/>
    </source>
</evidence>
<name>A0AAV6KX15_9ERIC</name>
<keyword evidence="1" id="KW-1133">Transmembrane helix</keyword>